<sequence length="82" mass="8923">MSVPNFGPERPEPSDPGAADSPRWGNSLIHRDEPFVGEVFAASTRATMVTHRFGGVRYALSRPGGTTVRRPPAEEDESDARD</sequence>
<evidence type="ECO:0000256" key="1">
    <source>
        <dbReference type="SAM" id="MobiDB-lite"/>
    </source>
</evidence>
<protein>
    <submittedName>
        <fullName evidence="2">Uncharacterized protein</fullName>
    </submittedName>
</protein>
<keyword evidence="3" id="KW-1185">Reference proteome</keyword>
<evidence type="ECO:0000313" key="3">
    <source>
        <dbReference type="Proteomes" id="UP000239415"/>
    </source>
</evidence>
<dbReference type="RefSeq" id="WP_106320895.1">
    <property type="nucleotide sequence ID" value="NZ_BOMO01000128.1"/>
</dbReference>
<proteinExistence type="predicted"/>
<feature type="region of interest" description="Disordered" evidence="1">
    <location>
        <begin position="1"/>
        <end position="27"/>
    </location>
</feature>
<reference evidence="2 3" key="1">
    <citation type="submission" date="2018-03" db="EMBL/GenBank/DDBJ databases">
        <title>Genomic Encyclopedia of Archaeal and Bacterial Type Strains, Phase II (KMG-II): from individual species to whole genera.</title>
        <authorList>
            <person name="Goeker M."/>
        </authorList>
    </citation>
    <scope>NUCLEOTIDE SEQUENCE [LARGE SCALE GENOMIC DNA]</scope>
    <source>
        <strain evidence="2 3">DSM 43146</strain>
    </source>
</reference>
<name>A0A2T0KBI7_9ACTN</name>
<feature type="region of interest" description="Disordered" evidence="1">
    <location>
        <begin position="58"/>
        <end position="82"/>
    </location>
</feature>
<gene>
    <name evidence="2" type="ORF">CLV67_108164</name>
</gene>
<dbReference type="EMBL" id="PVMZ01000008">
    <property type="protein sequence ID" value="PRX20366.1"/>
    <property type="molecule type" value="Genomic_DNA"/>
</dbReference>
<dbReference type="AlphaFoldDB" id="A0A2T0KBI7"/>
<accession>A0A2T0KBI7</accession>
<evidence type="ECO:0000313" key="2">
    <source>
        <dbReference type="EMBL" id="PRX20366.1"/>
    </source>
</evidence>
<organism evidence="2 3">
    <name type="scientific">Actinoplanes italicus</name>
    <dbReference type="NCBI Taxonomy" id="113567"/>
    <lineage>
        <taxon>Bacteria</taxon>
        <taxon>Bacillati</taxon>
        <taxon>Actinomycetota</taxon>
        <taxon>Actinomycetes</taxon>
        <taxon>Micromonosporales</taxon>
        <taxon>Micromonosporaceae</taxon>
        <taxon>Actinoplanes</taxon>
    </lineage>
</organism>
<dbReference type="Proteomes" id="UP000239415">
    <property type="component" value="Unassembled WGS sequence"/>
</dbReference>
<dbReference type="OrthoDB" id="3296975at2"/>
<comment type="caution">
    <text evidence="2">The sequence shown here is derived from an EMBL/GenBank/DDBJ whole genome shotgun (WGS) entry which is preliminary data.</text>
</comment>